<evidence type="ECO:0000256" key="5">
    <source>
        <dbReference type="ARBA" id="ARBA00022723"/>
    </source>
</evidence>
<keyword evidence="3" id="KW-0602">Photosynthesis</keyword>
<accession>A0A516H7W3</accession>
<evidence type="ECO:0000256" key="7">
    <source>
        <dbReference type="ARBA" id="ARBA00023004"/>
    </source>
</evidence>
<keyword evidence="11" id="KW-1185">Reference proteome</keyword>
<comment type="function">
    <text evidence="1">Cytochrome c2 is found mainly in purple, non-sulfur, photosynthetic bacteria where it functions as the electron donor to the oxidized bacteriochlorophyll in the photophosphorylation pathway. However, it may also have a role in the respiratory chain and is found in some non-photosynthetic bacteria.</text>
</comment>
<evidence type="ECO:0000259" key="9">
    <source>
        <dbReference type="PROSITE" id="PS51007"/>
    </source>
</evidence>
<evidence type="ECO:0000313" key="10">
    <source>
        <dbReference type="EMBL" id="QDO99859.1"/>
    </source>
</evidence>
<dbReference type="InterPro" id="IPR002327">
    <property type="entry name" value="Cyt_c_1A/1B"/>
</dbReference>
<dbReference type="PANTHER" id="PTHR11961">
    <property type="entry name" value="CYTOCHROME C"/>
    <property type="match status" value="1"/>
</dbReference>
<feature type="domain" description="Cytochrome c" evidence="9">
    <location>
        <begin position="20"/>
        <end position="119"/>
    </location>
</feature>
<dbReference type="KEGG" id="fer:FNB15_20425"/>
<keyword evidence="5 8" id="KW-0479">Metal-binding</keyword>
<dbReference type="InterPro" id="IPR036909">
    <property type="entry name" value="Cyt_c-like_dom_sf"/>
</dbReference>
<evidence type="ECO:0000256" key="3">
    <source>
        <dbReference type="ARBA" id="ARBA00022531"/>
    </source>
</evidence>
<reference evidence="10 11" key="1">
    <citation type="submission" date="2019-07" db="EMBL/GenBank/DDBJ databases">
        <title>Genome sequencing for Ferrovibrio sp. K5.</title>
        <authorList>
            <person name="Park S.-J."/>
        </authorList>
    </citation>
    <scope>NUCLEOTIDE SEQUENCE [LARGE SCALE GENOMIC DNA]</scope>
    <source>
        <strain evidence="10 11">K5</strain>
    </source>
</reference>
<evidence type="ECO:0000256" key="4">
    <source>
        <dbReference type="ARBA" id="ARBA00022617"/>
    </source>
</evidence>
<keyword evidence="7 8" id="KW-0408">Iron</keyword>
<dbReference type="Proteomes" id="UP000317496">
    <property type="component" value="Chromosome"/>
</dbReference>
<dbReference type="GO" id="GO:0046872">
    <property type="term" value="F:metal ion binding"/>
    <property type="evidence" value="ECO:0007669"/>
    <property type="project" value="UniProtKB-KW"/>
</dbReference>
<dbReference type="Pfam" id="PF00034">
    <property type="entry name" value="Cytochrom_C"/>
    <property type="match status" value="1"/>
</dbReference>
<proteinExistence type="predicted"/>
<name>A0A516H7W3_9PROT</name>
<evidence type="ECO:0000256" key="2">
    <source>
        <dbReference type="ARBA" id="ARBA00022448"/>
    </source>
</evidence>
<dbReference type="PROSITE" id="PS51007">
    <property type="entry name" value="CYTC"/>
    <property type="match status" value="1"/>
</dbReference>
<keyword evidence="4 8" id="KW-0349">Heme</keyword>
<evidence type="ECO:0000313" key="11">
    <source>
        <dbReference type="Proteomes" id="UP000317496"/>
    </source>
</evidence>
<protein>
    <submittedName>
        <fullName evidence="10">Cytochrome c family protein</fullName>
    </submittedName>
</protein>
<dbReference type="Gene3D" id="1.10.760.10">
    <property type="entry name" value="Cytochrome c-like domain"/>
    <property type="match status" value="1"/>
</dbReference>
<dbReference type="EMBL" id="CP041636">
    <property type="protein sequence ID" value="QDO99859.1"/>
    <property type="molecule type" value="Genomic_DNA"/>
</dbReference>
<dbReference type="OrthoDB" id="9805828at2"/>
<dbReference type="GO" id="GO:0015979">
    <property type="term" value="P:photosynthesis"/>
    <property type="evidence" value="ECO:0007669"/>
    <property type="project" value="UniProtKB-KW"/>
</dbReference>
<evidence type="ECO:0000256" key="6">
    <source>
        <dbReference type="ARBA" id="ARBA00022982"/>
    </source>
</evidence>
<gene>
    <name evidence="10" type="ORF">FNB15_20425</name>
</gene>
<evidence type="ECO:0000256" key="1">
    <source>
        <dbReference type="ARBA" id="ARBA00003590"/>
    </source>
</evidence>
<sequence>MFMTDTALAQAANAGQLEPPSLERGKELWGKCRACHTLEAQGRNLVGPRLHGVFGKKAGSVPDYRYSEVMKNSKVVWTDQTMDAYLAATQDFMPGNKMYGGLAIAQDRVDLIAWLKQAAAK</sequence>
<dbReference type="GO" id="GO:0009055">
    <property type="term" value="F:electron transfer activity"/>
    <property type="evidence" value="ECO:0007669"/>
    <property type="project" value="InterPro"/>
</dbReference>
<keyword evidence="2" id="KW-0813">Transport</keyword>
<keyword evidence="6" id="KW-0249">Electron transport</keyword>
<dbReference type="PRINTS" id="PR00604">
    <property type="entry name" value="CYTCHRMECIAB"/>
</dbReference>
<evidence type="ECO:0000256" key="8">
    <source>
        <dbReference type="PROSITE-ProRule" id="PRU00433"/>
    </source>
</evidence>
<organism evidence="10 11">
    <name type="scientific">Ferrovibrio terrae</name>
    <dbReference type="NCBI Taxonomy" id="2594003"/>
    <lineage>
        <taxon>Bacteria</taxon>
        <taxon>Pseudomonadati</taxon>
        <taxon>Pseudomonadota</taxon>
        <taxon>Alphaproteobacteria</taxon>
        <taxon>Rhodospirillales</taxon>
        <taxon>Rhodospirillaceae</taxon>
        <taxon>Ferrovibrio</taxon>
    </lineage>
</organism>
<dbReference type="InterPro" id="IPR009056">
    <property type="entry name" value="Cyt_c-like_dom"/>
</dbReference>
<dbReference type="SUPFAM" id="SSF46626">
    <property type="entry name" value="Cytochrome c"/>
    <property type="match status" value="1"/>
</dbReference>
<dbReference type="AlphaFoldDB" id="A0A516H7W3"/>
<dbReference type="GO" id="GO:0020037">
    <property type="term" value="F:heme binding"/>
    <property type="evidence" value="ECO:0007669"/>
    <property type="project" value="InterPro"/>
</dbReference>